<protein>
    <recommendedName>
        <fullName evidence="5">Mid2 domain-containing protein</fullName>
    </recommendedName>
</protein>
<evidence type="ECO:0000256" key="1">
    <source>
        <dbReference type="SAM" id="MobiDB-lite"/>
    </source>
</evidence>
<evidence type="ECO:0000313" key="3">
    <source>
        <dbReference type="EMBL" id="KAH0541571.1"/>
    </source>
</evidence>
<comment type="caution">
    <text evidence="3">The sequence shown here is derived from an EMBL/GenBank/DDBJ whole genome shotgun (WGS) entry which is preliminary data.</text>
</comment>
<evidence type="ECO:0008006" key="5">
    <source>
        <dbReference type="Google" id="ProtNLM"/>
    </source>
</evidence>
<sequence length="174" mass="18338">MDNLSNQRTLGTESATKTGFWNVAYPLQIRWKQADQASSRTTSASKGSATSSTTAPVFPGGVITNQSSPPPTKSSNSLGIGLGVGLGIGLGLIGLSIVIATAIWVRRRQRVKEHGADMPQSDQVYPKPELDAVAAAPHGAYDITHSGTVPQGNWAPFNQRPAELDSPNYGHDTS</sequence>
<dbReference type="AlphaFoldDB" id="A0A9P8I3A0"/>
<dbReference type="Proteomes" id="UP000698800">
    <property type="component" value="Unassembled WGS sequence"/>
</dbReference>
<feature type="region of interest" description="Disordered" evidence="1">
    <location>
        <begin position="36"/>
        <end position="75"/>
    </location>
</feature>
<dbReference type="OrthoDB" id="4770059at2759"/>
<feature type="region of interest" description="Disordered" evidence="1">
    <location>
        <begin position="141"/>
        <end position="174"/>
    </location>
</feature>
<keyword evidence="2" id="KW-0472">Membrane</keyword>
<gene>
    <name evidence="3" type="ORF">FGG08_003983</name>
</gene>
<evidence type="ECO:0000256" key="2">
    <source>
        <dbReference type="SAM" id="Phobius"/>
    </source>
</evidence>
<evidence type="ECO:0000313" key="4">
    <source>
        <dbReference type="Proteomes" id="UP000698800"/>
    </source>
</evidence>
<feature type="transmembrane region" description="Helical" evidence="2">
    <location>
        <begin position="78"/>
        <end position="105"/>
    </location>
</feature>
<accession>A0A9P8I3A0</accession>
<keyword evidence="2" id="KW-0812">Transmembrane</keyword>
<dbReference type="EMBL" id="JAGHQL010000075">
    <property type="protein sequence ID" value="KAH0541571.1"/>
    <property type="molecule type" value="Genomic_DNA"/>
</dbReference>
<organism evidence="3 4">
    <name type="scientific">Glutinoglossum americanum</name>
    <dbReference type="NCBI Taxonomy" id="1670608"/>
    <lineage>
        <taxon>Eukaryota</taxon>
        <taxon>Fungi</taxon>
        <taxon>Dikarya</taxon>
        <taxon>Ascomycota</taxon>
        <taxon>Pezizomycotina</taxon>
        <taxon>Geoglossomycetes</taxon>
        <taxon>Geoglossales</taxon>
        <taxon>Geoglossaceae</taxon>
        <taxon>Glutinoglossum</taxon>
    </lineage>
</organism>
<keyword evidence="4" id="KW-1185">Reference proteome</keyword>
<keyword evidence="2" id="KW-1133">Transmembrane helix</keyword>
<name>A0A9P8I3A0_9PEZI</name>
<proteinExistence type="predicted"/>
<reference evidence="3" key="1">
    <citation type="submission" date="2021-03" db="EMBL/GenBank/DDBJ databases">
        <title>Comparative genomics and phylogenomic investigation of the class Geoglossomycetes provide insights into ecological specialization and systematics.</title>
        <authorList>
            <person name="Melie T."/>
            <person name="Pirro S."/>
            <person name="Miller A.N."/>
            <person name="Quandt A."/>
        </authorList>
    </citation>
    <scope>NUCLEOTIDE SEQUENCE</scope>
    <source>
        <strain evidence="3">GBOQ0MN5Z8</strain>
    </source>
</reference>
<feature type="compositionally biased region" description="Low complexity" evidence="1">
    <location>
        <begin position="37"/>
        <end position="55"/>
    </location>
</feature>